<evidence type="ECO:0008006" key="9">
    <source>
        <dbReference type="Google" id="ProtNLM"/>
    </source>
</evidence>
<dbReference type="AlphaFoldDB" id="A0A9P6YJA1"/>
<sequence>MALPASAPLQDRILALIKSLQFAWFFGHVSTIFGTLLYAFSVLTFNSNNTAYKYAYFGAILSYGVVLYKSHGVPQPSNDYMRKLVMDENAQYFILALYWFVSSPITVTLIPFSTFSTFHALGYVRTNVIPNIFPTSSASNNGNATPTWQAKTQQTIKSWTDKYYSIAMRFVAHSEVTIIAVRLLLGIFRYLCLVPIFLFAQFLRFRYHLSSYTRQTFKDLRIRFDTLLLPPSADPRIPPVLTNVYNVAKLWISKFGEAGVQRQPAAAQ</sequence>
<feature type="transmembrane region" description="Helical" evidence="6">
    <location>
        <begin position="51"/>
        <end position="68"/>
    </location>
</feature>
<dbReference type="GO" id="GO:0071786">
    <property type="term" value="P:endoplasmic reticulum tubular network organization"/>
    <property type="evidence" value="ECO:0007669"/>
    <property type="project" value="TreeGrafter"/>
</dbReference>
<comment type="subcellular location">
    <subcellularLocation>
        <location evidence="1">Membrane</location>
        <topology evidence="1">Multi-pass membrane protein</topology>
    </subcellularLocation>
</comment>
<evidence type="ECO:0000313" key="8">
    <source>
        <dbReference type="Proteomes" id="UP000717996"/>
    </source>
</evidence>
<dbReference type="GO" id="GO:0005783">
    <property type="term" value="C:endoplasmic reticulum"/>
    <property type="evidence" value="ECO:0007669"/>
    <property type="project" value="TreeGrafter"/>
</dbReference>
<dbReference type="EMBL" id="JAANIT010000242">
    <property type="protein sequence ID" value="KAG1549990.1"/>
    <property type="molecule type" value="Genomic_DNA"/>
</dbReference>
<evidence type="ECO:0000256" key="4">
    <source>
        <dbReference type="ARBA" id="ARBA00022989"/>
    </source>
</evidence>
<dbReference type="InterPro" id="IPR051645">
    <property type="entry name" value="PER33/POM33_regulator"/>
</dbReference>
<evidence type="ECO:0000256" key="1">
    <source>
        <dbReference type="ARBA" id="ARBA00004141"/>
    </source>
</evidence>
<name>A0A9P6YJA1_RHIOR</name>
<evidence type="ECO:0000256" key="5">
    <source>
        <dbReference type="ARBA" id="ARBA00023136"/>
    </source>
</evidence>
<proteinExistence type="inferred from homology"/>
<feature type="transmembrane region" description="Helical" evidence="6">
    <location>
        <begin position="22"/>
        <end position="45"/>
    </location>
</feature>
<dbReference type="Pfam" id="PF03661">
    <property type="entry name" value="TMEM33_Pom33"/>
    <property type="match status" value="1"/>
</dbReference>
<dbReference type="GO" id="GO:0016020">
    <property type="term" value="C:membrane"/>
    <property type="evidence" value="ECO:0007669"/>
    <property type="project" value="UniProtKB-SubCell"/>
</dbReference>
<organism evidence="7 8">
    <name type="scientific">Rhizopus oryzae</name>
    <name type="common">Mucormycosis agent</name>
    <name type="synonym">Rhizopus arrhizus var. delemar</name>
    <dbReference type="NCBI Taxonomy" id="64495"/>
    <lineage>
        <taxon>Eukaryota</taxon>
        <taxon>Fungi</taxon>
        <taxon>Fungi incertae sedis</taxon>
        <taxon>Mucoromycota</taxon>
        <taxon>Mucoromycotina</taxon>
        <taxon>Mucoromycetes</taxon>
        <taxon>Mucorales</taxon>
        <taxon>Mucorineae</taxon>
        <taxon>Rhizopodaceae</taxon>
        <taxon>Rhizopus</taxon>
    </lineage>
</organism>
<reference evidence="7" key="1">
    <citation type="journal article" date="2020" name="Microb. Genom.">
        <title>Genetic diversity of clinical and environmental Mucorales isolates obtained from an investigation of mucormycosis cases among solid organ transplant recipients.</title>
        <authorList>
            <person name="Nguyen M.H."/>
            <person name="Kaul D."/>
            <person name="Muto C."/>
            <person name="Cheng S.J."/>
            <person name="Richter R.A."/>
            <person name="Bruno V.M."/>
            <person name="Liu G."/>
            <person name="Beyhan S."/>
            <person name="Sundermann A.J."/>
            <person name="Mounaud S."/>
            <person name="Pasculle A.W."/>
            <person name="Nierman W.C."/>
            <person name="Driscoll E."/>
            <person name="Cumbie R."/>
            <person name="Clancy C.J."/>
            <person name="Dupont C.L."/>
        </authorList>
    </citation>
    <scope>NUCLEOTIDE SEQUENCE</scope>
    <source>
        <strain evidence="7">GL16</strain>
    </source>
</reference>
<dbReference type="OrthoDB" id="5581259at2759"/>
<dbReference type="PANTHER" id="PTHR12703">
    <property type="entry name" value="TRANSMEMBRANE PROTEIN 33"/>
    <property type="match status" value="1"/>
</dbReference>
<evidence type="ECO:0000256" key="3">
    <source>
        <dbReference type="ARBA" id="ARBA00022692"/>
    </source>
</evidence>
<evidence type="ECO:0000256" key="6">
    <source>
        <dbReference type="SAM" id="Phobius"/>
    </source>
</evidence>
<evidence type="ECO:0000313" key="7">
    <source>
        <dbReference type="EMBL" id="KAG1549990.1"/>
    </source>
</evidence>
<feature type="transmembrane region" description="Helical" evidence="6">
    <location>
        <begin position="178"/>
        <end position="200"/>
    </location>
</feature>
<evidence type="ECO:0000256" key="2">
    <source>
        <dbReference type="ARBA" id="ARBA00007322"/>
    </source>
</evidence>
<dbReference type="PANTHER" id="PTHR12703:SF4">
    <property type="entry name" value="TRANSMEMBRANE PROTEIN 33"/>
    <property type="match status" value="1"/>
</dbReference>
<keyword evidence="4 6" id="KW-1133">Transmembrane helix</keyword>
<protein>
    <recommendedName>
        <fullName evidence="9">Tetra-spanning protein 1</fullName>
    </recommendedName>
</protein>
<keyword evidence="3 6" id="KW-0812">Transmembrane</keyword>
<comment type="similarity">
    <text evidence="2">Belongs to the PER33/POM33 family.</text>
</comment>
<feature type="transmembrane region" description="Helical" evidence="6">
    <location>
        <begin position="89"/>
        <end position="112"/>
    </location>
</feature>
<dbReference type="InterPro" id="IPR005344">
    <property type="entry name" value="TMEM33/Pom33"/>
</dbReference>
<dbReference type="Proteomes" id="UP000717996">
    <property type="component" value="Unassembled WGS sequence"/>
</dbReference>
<gene>
    <name evidence="7" type="ORF">G6F51_002728</name>
</gene>
<dbReference type="GO" id="GO:0061024">
    <property type="term" value="P:membrane organization"/>
    <property type="evidence" value="ECO:0007669"/>
    <property type="project" value="TreeGrafter"/>
</dbReference>
<accession>A0A9P6YJA1</accession>
<comment type="caution">
    <text evidence="7">The sequence shown here is derived from an EMBL/GenBank/DDBJ whole genome shotgun (WGS) entry which is preliminary data.</text>
</comment>
<keyword evidence="5 6" id="KW-0472">Membrane</keyword>